<dbReference type="Proteomes" id="UP000886520">
    <property type="component" value="Chromosome 13"/>
</dbReference>
<evidence type="ECO:0000313" key="2">
    <source>
        <dbReference type="EMBL" id="KAI5070876.1"/>
    </source>
</evidence>
<keyword evidence="3" id="KW-1185">Reference proteome</keyword>
<protein>
    <submittedName>
        <fullName evidence="2">Uncharacterized protein</fullName>
    </submittedName>
</protein>
<feature type="region of interest" description="Disordered" evidence="1">
    <location>
        <begin position="19"/>
        <end position="53"/>
    </location>
</feature>
<name>A0A9D4UNM5_ADICA</name>
<proteinExistence type="predicted"/>
<gene>
    <name evidence="2" type="ORF">GOP47_0013127</name>
</gene>
<evidence type="ECO:0000313" key="3">
    <source>
        <dbReference type="Proteomes" id="UP000886520"/>
    </source>
</evidence>
<feature type="compositionally biased region" description="Polar residues" evidence="1">
    <location>
        <begin position="41"/>
        <end position="50"/>
    </location>
</feature>
<feature type="compositionally biased region" description="Basic and acidic residues" evidence="1">
    <location>
        <begin position="26"/>
        <end position="40"/>
    </location>
</feature>
<dbReference type="EMBL" id="JABFUD020000013">
    <property type="protein sequence ID" value="KAI5070876.1"/>
    <property type="molecule type" value="Genomic_DNA"/>
</dbReference>
<accession>A0A9D4UNM5</accession>
<evidence type="ECO:0000256" key="1">
    <source>
        <dbReference type="SAM" id="MobiDB-lite"/>
    </source>
</evidence>
<organism evidence="2 3">
    <name type="scientific">Adiantum capillus-veneris</name>
    <name type="common">Maidenhair fern</name>
    <dbReference type="NCBI Taxonomy" id="13818"/>
    <lineage>
        <taxon>Eukaryota</taxon>
        <taxon>Viridiplantae</taxon>
        <taxon>Streptophyta</taxon>
        <taxon>Embryophyta</taxon>
        <taxon>Tracheophyta</taxon>
        <taxon>Polypodiopsida</taxon>
        <taxon>Polypodiidae</taxon>
        <taxon>Polypodiales</taxon>
        <taxon>Pteridineae</taxon>
        <taxon>Pteridaceae</taxon>
        <taxon>Vittarioideae</taxon>
        <taxon>Adiantum</taxon>
    </lineage>
</organism>
<reference evidence="2" key="1">
    <citation type="submission" date="2021-01" db="EMBL/GenBank/DDBJ databases">
        <title>Adiantum capillus-veneris genome.</title>
        <authorList>
            <person name="Fang Y."/>
            <person name="Liao Q."/>
        </authorList>
    </citation>
    <scope>NUCLEOTIDE SEQUENCE</scope>
    <source>
        <strain evidence="2">H3</strain>
        <tissue evidence="2">Leaf</tissue>
    </source>
</reference>
<comment type="caution">
    <text evidence="2">The sequence shown here is derived from an EMBL/GenBank/DDBJ whole genome shotgun (WGS) entry which is preliminary data.</text>
</comment>
<sequence>MAKSKFSSSGAAGGIELTEYLQEVEGQPRRQKDNNERGRQNDQALNSKNCGSKPIGLAIISQKNVPKNLTPGNVFAAKLIISMMVGDL</sequence>
<dbReference type="AlphaFoldDB" id="A0A9D4UNM5"/>